<comment type="caution">
    <text evidence="3">The sequence shown here is derived from an EMBL/GenBank/DDBJ whole genome shotgun (WGS) entry which is preliminary data.</text>
</comment>
<reference evidence="3 4" key="1">
    <citation type="submission" date="2020-05" db="EMBL/GenBank/DDBJ databases">
        <title>Genome sequence of Isoptericola sp. JC619 isolated from Chilika lagoon, India.</title>
        <authorList>
            <person name="Kumar D."/>
            <person name="Appam K."/>
            <person name="Gandham S."/>
            <person name="Uppada J."/>
            <person name="Sasikala C."/>
            <person name="Venkata Ramana C."/>
        </authorList>
    </citation>
    <scope>NUCLEOTIDE SEQUENCE [LARGE SCALE GENOMIC DNA]</scope>
    <source>
        <strain evidence="3 4">JC619</strain>
    </source>
</reference>
<keyword evidence="1" id="KW-0175">Coiled coil</keyword>
<evidence type="ECO:0000313" key="4">
    <source>
        <dbReference type="Proteomes" id="UP000557204"/>
    </source>
</evidence>
<dbReference type="Proteomes" id="UP000557204">
    <property type="component" value="Unassembled WGS sequence"/>
</dbReference>
<gene>
    <name evidence="3" type="ORF">HLI28_14355</name>
</gene>
<evidence type="ECO:0000313" key="3">
    <source>
        <dbReference type="EMBL" id="NNU28712.1"/>
    </source>
</evidence>
<keyword evidence="2" id="KW-0812">Transmembrane</keyword>
<evidence type="ECO:0000256" key="1">
    <source>
        <dbReference type="SAM" id="Coils"/>
    </source>
</evidence>
<evidence type="ECO:0008006" key="5">
    <source>
        <dbReference type="Google" id="ProtNLM"/>
    </source>
</evidence>
<organism evidence="3 4">
    <name type="scientific">Isoptericola sediminis</name>
    <dbReference type="NCBI Taxonomy" id="2733572"/>
    <lineage>
        <taxon>Bacteria</taxon>
        <taxon>Bacillati</taxon>
        <taxon>Actinomycetota</taxon>
        <taxon>Actinomycetes</taxon>
        <taxon>Micrococcales</taxon>
        <taxon>Promicromonosporaceae</taxon>
        <taxon>Isoptericola</taxon>
    </lineage>
</organism>
<accession>A0A849JZK2</accession>
<evidence type="ECO:0000256" key="2">
    <source>
        <dbReference type="SAM" id="Phobius"/>
    </source>
</evidence>
<name>A0A849JZK2_9MICO</name>
<protein>
    <recommendedName>
        <fullName evidence="5">TPM domain-containing protein</fullName>
    </recommendedName>
</protein>
<feature type="coiled-coil region" evidence="1">
    <location>
        <begin position="308"/>
        <end position="335"/>
    </location>
</feature>
<keyword evidence="2" id="KW-0472">Membrane</keyword>
<dbReference type="AlphaFoldDB" id="A0A849JZK2"/>
<dbReference type="EMBL" id="JABFAJ010000024">
    <property type="protein sequence ID" value="NNU28712.1"/>
    <property type="molecule type" value="Genomic_DNA"/>
</dbReference>
<keyword evidence="2" id="KW-1133">Transmembrane helix</keyword>
<keyword evidence="4" id="KW-1185">Reference proteome</keyword>
<sequence length="467" mass="50011">MAAGQIIGWVTGLVVALVVVTAVVWWARRRRTERRRRQDEQLRRRTQDAGQVLVRTDERARLAEDELSFAVAEVGDGVGDEFGPTLQRARAHLGEAFHLNQLLHDEIPDTDAERHTWSGRIVAACAEAETLLDDVERALAERRSAVRATPDLLEQTATRADSLADAVSAAREDVERLRGQYTEQALRPVADNPEQAERLLDFARRGVTAARKRLAAGRKDEAATTARAAEESVRRAEGLLAAVDDFEHEVLRAEAALGAVVAECREELAQARALPQRTGAVDEAVRALEAALAAVPAAGQPSDPVGALTRLRGAAQGLDDAVREHEERAAQARRAEAARGPAIQDAERQIAAARGVVDDYRAPVGPDARTRLAEAERELAAARDAADAEQAVTRARRAASLGAEAATLAQRDLRAHHGHGGYGQGGYGQGMGLPRGRSGSDVFGAVLGGMVLGGILDDIGDLGDFFD</sequence>
<feature type="transmembrane region" description="Helical" evidence="2">
    <location>
        <begin position="6"/>
        <end position="27"/>
    </location>
</feature>
<proteinExistence type="predicted"/>
<dbReference type="RefSeq" id="WP_171248221.1">
    <property type="nucleotide sequence ID" value="NZ_JABFAJ010000024.1"/>
</dbReference>